<dbReference type="Proteomes" id="UP001634394">
    <property type="component" value="Unassembled WGS sequence"/>
</dbReference>
<name>A0ABD3XS92_SINWO</name>
<dbReference type="Gene3D" id="3.40.50.150">
    <property type="entry name" value="Vaccinia Virus protein VP39"/>
    <property type="match status" value="1"/>
</dbReference>
<dbReference type="SUPFAM" id="SSF53335">
    <property type="entry name" value="S-adenosyl-L-methionine-dependent methyltransferases"/>
    <property type="match status" value="1"/>
</dbReference>
<dbReference type="InterPro" id="IPR041698">
    <property type="entry name" value="Methyltransf_25"/>
</dbReference>
<dbReference type="PANTHER" id="PTHR43591:SF101">
    <property type="entry name" value="METHYLTRANSFERASE-LIKE PROTEIN 27"/>
    <property type="match status" value="1"/>
</dbReference>
<keyword evidence="3" id="KW-1185">Reference proteome</keyword>
<dbReference type="InterPro" id="IPR029063">
    <property type="entry name" value="SAM-dependent_MTases_sf"/>
</dbReference>
<comment type="caution">
    <text evidence="2">The sequence shown here is derived from an EMBL/GenBank/DDBJ whole genome shotgun (WGS) entry which is preliminary data.</text>
</comment>
<reference evidence="2 3" key="1">
    <citation type="submission" date="2024-11" db="EMBL/GenBank/DDBJ databases">
        <title>Chromosome-level genome assembly of the freshwater bivalve Anodonta woodiana.</title>
        <authorList>
            <person name="Chen X."/>
        </authorList>
    </citation>
    <scope>NUCLEOTIDE SEQUENCE [LARGE SCALE GENOMIC DNA]</scope>
    <source>
        <strain evidence="2">MN2024</strain>
        <tissue evidence="2">Gills</tissue>
    </source>
</reference>
<proteinExistence type="predicted"/>
<organism evidence="2 3">
    <name type="scientific">Sinanodonta woodiana</name>
    <name type="common">Chinese pond mussel</name>
    <name type="synonym">Anodonta woodiana</name>
    <dbReference type="NCBI Taxonomy" id="1069815"/>
    <lineage>
        <taxon>Eukaryota</taxon>
        <taxon>Metazoa</taxon>
        <taxon>Spiralia</taxon>
        <taxon>Lophotrochozoa</taxon>
        <taxon>Mollusca</taxon>
        <taxon>Bivalvia</taxon>
        <taxon>Autobranchia</taxon>
        <taxon>Heteroconchia</taxon>
        <taxon>Palaeoheterodonta</taxon>
        <taxon>Unionida</taxon>
        <taxon>Unionoidea</taxon>
        <taxon>Unionidae</taxon>
        <taxon>Unioninae</taxon>
        <taxon>Sinanodonta</taxon>
    </lineage>
</organism>
<evidence type="ECO:0000313" key="3">
    <source>
        <dbReference type="Proteomes" id="UP001634394"/>
    </source>
</evidence>
<dbReference type="CDD" id="cd02440">
    <property type="entry name" value="AdoMet_MTases"/>
    <property type="match status" value="1"/>
</dbReference>
<evidence type="ECO:0000259" key="1">
    <source>
        <dbReference type="Pfam" id="PF13649"/>
    </source>
</evidence>
<sequence>MASAPCVSVRHLLRITQQLFVYYQKCLFFTIAYYPSQSTSPMADITYHNYINDASREDAEAYHATFQACKGGLTPQQIADYYSQWGASGKYDIHLGTCRYLGPMQAARAIGAYFVTNRENVRILDVAAGTGKVGQELHDLGFRSLDALDPSEGMLKKANERGVYTRTFQIFFELNLPIPDDSYDCLVVVGGMGEGHLPLESLYEMIRLVKPGGLVCIAMREEYLQYVEAYKDKLQPLMERLEREGKWYLYKKESVPNYAFGKDGIIFQYVIQ</sequence>
<evidence type="ECO:0000313" key="2">
    <source>
        <dbReference type="EMBL" id="KAL3887888.1"/>
    </source>
</evidence>
<dbReference type="PANTHER" id="PTHR43591">
    <property type="entry name" value="METHYLTRANSFERASE"/>
    <property type="match status" value="1"/>
</dbReference>
<dbReference type="Pfam" id="PF13649">
    <property type="entry name" value="Methyltransf_25"/>
    <property type="match status" value="1"/>
</dbReference>
<dbReference type="EMBL" id="JBJQND010000001">
    <property type="protein sequence ID" value="KAL3887888.1"/>
    <property type="molecule type" value="Genomic_DNA"/>
</dbReference>
<dbReference type="AlphaFoldDB" id="A0ABD3XS92"/>
<feature type="domain" description="Methyltransferase" evidence="1">
    <location>
        <begin position="123"/>
        <end position="213"/>
    </location>
</feature>
<gene>
    <name evidence="2" type="ORF">ACJMK2_000277</name>
</gene>
<protein>
    <recommendedName>
        <fullName evidence="1">Methyltransferase domain-containing protein</fullName>
    </recommendedName>
</protein>
<accession>A0ABD3XS92</accession>